<feature type="compositionally biased region" description="Polar residues" evidence="1">
    <location>
        <begin position="62"/>
        <end position="80"/>
    </location>
</feature>
<organism evidence="2 3">
    <name type="scientific">Solanum commersonii</name>
    <name type="common">Commerson's wild potato</name>
    <name type="synonym">Commerson's nightshade</name>
    <dbReference type="NCBI Taxonomy" id="4109"/>
    <lineage>
        <taxon>Eukaryota</taxon>
        <taxon>Viridiplantae</taxon>
        <taxon>Streptophyta</taxon>
        <taxon>Embryophyta</taxon>
        <taxon>Tracheophyta</taxon>
        <taxon>Spermatophyta</taxon>
        <taxon>Magnoliopsida</taxon>
        <taxon>eudicotyledons</taxon>
        <taxon>Gunneridae</taxon>
        <taxon>Pentapetalae</taxon>
        <taxon>asterids</taxon>
        <taxon>lamiids</taxon>
        <taxon>Solanales</taxon>
        <taxon>Solanaceae</taxon>
        <taxon>Solanoideae</taxon>
        <taxon>Solaneae</taxon>
        <taxon>Solanum</taxon>
    </lineage>
</organism>
<dbReference type="Proteomes" id="UP000824120">
    <property type="component" value="Chromosome 7"/>
</dbReference>
<protein>
    <submittedName>
        <fullName evidence="2">Uncharacterized protein</fullName>
    </submittedName>
</protein>
<proteinExistence type="predicted"/>
<sequence length="166" mass="18269">MSINLGKGRGQGFTNSTLFTSQGMPTIPKNSIDLEKENKQTNPSAHASTNLASVGKGRGQGPKSSTFFTSQGMGMKHNNNMASESKVGCINKSTLCTNQHTKTPSKRTRANSAMLSSQEMQIMDKMILEKEDKQTIDQVMEHSQTIEKDAIFSIHLNEKCSKKQEK</sequence>
<reference evidence="2 3" key="1">
    <citation type="submission" date="2020-09" db="EMBL/GenBank/DDBJ databases">
        <title>De no assembly of potato wild relative species, Solanum commersonii.</title>
        <authorList>
            <person name="Cho K."/>
        </authorList>
    </citation>
    <scope>NUCLEOTIDE SEQUENCE [LARGE SCALE GENOMIC DNA]</scope>
    <source>
        <strain evidence="2">LZ3.2</strain>
        <tissue evidence="2">Leaf</tissue>
    </source>
</reference>
<gene>
    <name evidence="2" type="ORF">H5410_036119</name>
</gene>
<feature type="compositionally biased region" description="Polar residues" evidence="1">
    <location>
        <begin position="12"/>
        <end position="24"/>
    </location>
</feature>
<comment type="caution">
    <text evidence="2">The sequence shown here is derived from an EMBL/GenBank/DDBJ whole genome shotgun (WGS) entry which is preliminary data.</text>
</comment>
<evidence type="ECO:0000256" key="1">
    <source>
        <dbReference type="SAM" id="MobiDB-lite"/>
    </source>
</evidence>
<keyword evidence="3" id="KW-1185">Reference proteome</keyword>
<accession>A0A9J5Y4Q7</accession>
<feature type="region of interest" description="Disordered" evidence="1">
    <location>
        <begin position="1"/>
        <end position="80"/>
    </location>
</feature>
<name>A0A9J5Y4Q7_SOLCO</name>
<evidence type="ECO:0000313" key="2">
    <source>
        <dbReference type="EMBL" id="KAG5594887.1"/>
    </source>
</evidence>
<feature type="compositionally biased region" description="Polar residues" evidence="1">
    <location>
        <begin position="40"/>
        <end position="52"/>
    </location>
</feature>
<dbReference type="AlphaFoldDB" id="A0A9J5Y4Q7"/>
<dbReference type="EMBL" id="JACXVP010000007">
    <property type="protein sequence ID" value="KAG5594887.1"/>
    <property type="molecule type" value="Genomic_DNA"/>
</dbReference>
<evidence type="ECO:0000313" key="3">
    <source>
        <dbReference type="Proteomes" id="UP000824120"/>
    </source>
</evidence>